<evidence type="ECO:0000313" key="1">
    <source>
        <dbReference type="EMBL" id="TMR08902.1"/>
    </source>
</evidence>
<organism evidence="1 2">
    <name type="scientific">Nonomuraea turkmeniaca</name>
    <dbReference type="NCBI Taxonomy" id="103838"/>
    <lineage>
        <taxon>Bacteria</taxon>
        <taxon>Bacillati</taxon>
        <taxon>Actinomycetota</taxon>
        <taxon>Actinomycetes</taxon>
        <taxon>Streptosporangiales</taxon>
        <taxon>Streptosporangiaceae</taxon>
        <taxon>Nonomuraea</taxon>
    </lineage>
</organism>
<dbReference type="Proteomes" id="UP000309128">
    <property type="component" value="Unassembled WGS sequence"/>
</dbReference>
<name>A0A5S4EYV2_9ACTN</name>
<proteinExistence type="predicted"/>
<reference evidence="1 2" key="1">
    <citation type="submission" date="2019-05" db="EMBL/GenBank/DDBJ databases">
        <title>Draft genome sequence of Nonomuraea turkmeniaca DSM 43926.</title>
        <authorList>
            <person name="Saricaoglu S."/>
            <person name="Isik K."/>
        </authorList>
    </citation>
    <scope>NUCLEOTIDE SEQUENCE [LARGE SCALE GENOMIC DNA]</scope>
    <source>
        <strain evidence="1 2">DSM 43926</strain>
    </source>
</reference>
<comment type="caution">
    <text evidence="1">The sequence shown here is derived from an EMBL/GenBank/DDBJ whole genome shotgun (WGS) entry which is preliminary data.</text>
</comment>
<dbReference type="AlphaFoldDB" id="A0A5S4EYV2"/>
<sequence>MHAAPTPSAPAVAGRLAAAGAEVVPAGFAPYSDPACPTCGTADPGLLDGGSFVEDPPYTKCCGANPVVFTCRMYGVHVYVGPDGSEPEQCPHCGTVCP</sequence>
<gene>
    <name evidence="1" type="ORF">ETD86_45860</name>
</gene>
<dbReference type="OrthoDB" id="9945642at2"/>
<keyword evidence="2" id="KW-1185">Reference proteome</keyword>
<dbReference type="RefSeq" id="WP_138672912.1">
    <property type="nucleotide sequence ID" value="NZ_VCKY01000264.1"/>
</dbReference>
<protein>
    <submittedName>
        <fullName evidence="1">Uncharacterized protein</fullName>
    </submittedName>
</protein>
<accession>A0A5S4EYV2</accession>
<evidence type="ECO:0000313" key="2">
    <source>
        <dbReference type="Proteomes" id="UP000309128"/>
    </source>
</evidence>
<dbReference type="EMBL" id="VCKY01000264">
    <property type="protein sequence ID" value="TMR08902.1"/>
    <property type="molecule type" value="Genomic_DNA"/>
</dbReference>